<dbReference type="PRINTS" id="PR00463">
    <property type="entry name" value="EP450I"/>
</dbReference>
<reference evidence="11" key="2">
    <citation type="submission" date="2023-01" db="EMBL/GenBank/DDBJ databases">
        <authorList>
            <person name="Petersen C."/>
        </authorList>
    </citation>
    <scope>NUCLEOTIDE SEQUENCE</scope>
    <source>
        <strain evidence="11">IBT 17514</strain>
    </source>
</reference>
<name>A0AAD6MV22_9EURO</name>
<evidence type="ECO:0000256" key="10">
    <source>
        <dbReference type="SAM" id="SignalP"/>
    </source>
</evidence>
<keyword evidence="4 8" id="KW-0479">Metal-binding</keyword>
<evidence type="ECO:0000313" key="11">
    <source>
        <dbReference type="EMBL" id="KAJ5720072.1"/>
    </source>
</evidence>
<gene>
    <name evidence="11" type="ORF">N7493_006950</name>
</gene>
<evidence type="ECO:0000256" key="3">
    <source>
        <dbReference type="ARBA" id="ARBA00022617"/>
    </source>
</evidence>
<dbReference type="GO" id="GO:0005506">
    <property type="term" value="F:iron ion binding"/>
    <property type="evidence" value="ECO:0007669"/>
    <property type="project" value="InterPro"/>
</dbReference>
<feature type="binding site" description="axial binding residue" evidence="8">
    <location>
        <position position="449"/>
    </location>
    <ligand>
        <name>heme</name>
        <dbReference type="ChEBI" id="CHEBI:30413"/>
    </ligand>
    <ligandPart>
        <name>Fe</name>
        <dbReference type="ChEBI" id="CHEBI:18248"/>
    </ligandPart>
</feature>
<dbReference type="PRINTS" id="PR00385">
    <property type="entry name" value="P450"/>
</dbReference>
<dbReference type="GO" id="GO:0043386">
    <property type="term" value="P:mycotoxin biosynthetic process"/>
    <property type="evidence" value="ECO:0007669"/>
    <property type="project" value="UniProtKB-ARBA"/>
</dbReference>
<dbReference type="Pfam" id="PF00067">
    <property type="entry name" value="p450"/>
    <property type="match status" value="1"/>
</dbReference>
<evidence type="ECO:0000313" key="12">
    <source>
        <dbReference type="Proteomes" id="UP001215712"/>
    </source>
</evidence>
<organism evidence="11 12">
    <name type="scientific">Penicillium malachiteum</name>
    <dbReference type="NCBI Taxonomy" id="1324776"/>
    <lineage>
        <taxon>Eukaryota</taxon>
        <taxon>Fungi</taxon>
        <taxon>Dikarya</taxon>
        <taxon>Ascomycota</taxon>
        <taxon>Pezizomycotina</taxon>
        <taxon>Eurotiomycetes</taxon>
        <taxon>Eurotiomycetidae</taxon>
        <taxon>Eurotiales</taxon>
        <taxon>Aspergillaceae</taxon>
        <taxon>Penicillium</taxon>
    </lineage>
</organism>
<dbReference type="GO" id="GO:0016705">
    <property type="term" value="F:oxidoreductase activity, acting on paired donors, with incorporation or reduction of molecular oxygen"/>
    <property type="evidence" value="ECO:0007669"/>
    <property type="project" value="InterPro"/>
</dbReference>
<dbReference type="PANTHER" id="PTHR24305:SF188">
    <property type="entry name" value="P450, PUTATIVE (EUROFUNG)-RELATED"/>
    <property type="match status" value="1"/>
</dbReference>
<evidence type="ECO:0000256" key="1">
    <source>
        <dbReference type="ARBA" id="ARBA00001971"/>
    </source>
</evidence>
<proteinExistence type="inferred from homology"/>
<dbReference type="GO" id="GO:0004497">
    <property type="term" value="F:monooxygenase activity"/>
    <property type="evidence" value="ECO:0007669"/>
    <property type="project" value="UniProtKB-KW"/>
</dbReference>
<feature type="chain" id="PRO_5042038204" evidence="10">
    <location>
        <begin position="20"/>
        <end position="504"/>
    </location>
</feature>
<dbReference type="PANTHER" id="PTHR24305">
    <property type="entry name" value="CYTOCHROME P450"/>
    <property type="match status" value="1"/>
</dbReference>
<comment type="cofactor">
    <cofactor evidence="1 8">
        <name>heme</name>
        <dbReference type="ChEBI" id="CHEBI:30413"/>
    </cofactor>
</comment>
<accession>A0AAD6MV22</accession>
<dbReference type="CDD" id="cd11060">
    <property type="entry name" value="CYP57A1-like"/>
    <property type="match status" value="1"/>
</dbReference>
<evidence type="ECO:0000256" key="6">
    <source>
        <dbReference type="ARBA" id="ARBA00023004"/>
    </source>
</evidence>
<comment type="caution">
    <text evidence="11">The sequence shown here is derived from an EMBL/GenBank/DDBJ whole genome shotgun (WGS) entry which is preliminary data.</text>
</comment>
<dbReference type="InterPro" id="IPR017972">
    <property type="entry name" value="Cyt_P450_CS"/>
</dbReference>
<dbReference type="PROSITE" id="PS00086">
    <property type="entry name" value="CYTOCHROME_P450"/>
    <property type="match status" value="1"/>
</dbReference>
<dbReference type="GO" id="GO:0020037">
    <property type="term" value="F:heme binding"/>
    <property type="evidence" value="ECO:0007669"/>
    <property type="project" value="InterPro"/>
</dbReference>
<dbReference type="InterPro" id="IPR002401">
    <property type="entry name" value="Cyt_P450_E_grp-I"/>
</dbReference>
<evidence type="ECO:0000256" key="2">
    <source>
        <dbReference type="ARBA" id="ARBA00010617"/>
    </source>
</evidence>
<dbReference type="Proteomes" id="UP001215712">
    <property type="component" value="Unassembled WGS sequence"/>
</dbReference>
<evidence type="ECO:0000256" key="9">
    <source>
        <dbReference type="RuleBase" id="RU000461"/>
    </source>
</evidence>
<dbReference type="FunFam" id="1.10.630.10:FF:000050">
    <property type="entry name" value="Cytochrome P450 monooxygenase"/>
    <property type="match status" value="1"/>
</dbReference>
<evidence type="ECO:0000256" key="8">
    <source>
        <dbReference type="PIRSR" id="PIRSR602401-1"/>
    </source>
</evidence>
<keyword evidence="3 8" id="KW-0349">Heme</keyword>
<dbReference type="Gene3D" id="1.10.630.10">
    <property type="entry name" value="Cytochrome P450"/>
    <property type="match status" value="1"/>
</dbReference>
<keyword evidence="7 9" id="KW-0503">Monooxygenase</keyword>
<feature type="non-terminal residue" evidence="11">
    <location>
        <position position="1"/>
    </location>
</feature>
<dbReference type="EMBL" id="JAQJAN010000009">
    <property type="protein sequence ID" value="KAJ5720072.1"/>
    <property type="molecule type" value="Genomic_DNA"/>
</dbReference>
<protein>
    <submittedName>
        <fullName evidence="11">Uncharacterized protein</fullName>
    </submittedName>
</protein>
<keyword evidence="5 9" id="KW-0560">Oxidoreductase</keyword>
<evidence type="ECO:0000256" key="7">
    <source>
        <dbReference type="ARBA" id="ARBA00023033"/>
    </source>
</evidence>
<reference evidence="11" key="1">
    <citation type="journal article" date="2023" name="IMA Fungus">
        <title>Comparative genomic study of the Penicillium genus elucidates a diverse pangenome and 15 lateral gene transfer events.</title>
        <authorList>
            <person name="Petersen C."/>
            <person name="Sorensen T."/>
            <person name="Nielsen M.R."/>
            <person name="Sondergaard T.E."/>
            <person name="Sorensen J.L."/>
            <person name="Fitzpatrick D.A."/>
            <person name="Frisvad J.C."/>
            <person name="Nielsen K.L."/>
        </authorList>
    </citation>
    <scope>NUCLEOTIDE SEQUENCE</scope>
    <source>
        <strain evidence="11">IBT 17514</strain>
    </source>
</reference>
<feature type="signal peptide" evidence="10">
    <location>
        <begin position="1"/>
        <end position="19"/>
    </location>
</feature>
<evidence type="ECO:0000256" key="4">
    <source>
        <dbReference type="ARBA" id="ARBA00022723"/>
    </source>
</evidence>
<keyword evidence="6 8" id="KW-0408">Iron</keyword>
<dbReference type="SUPFAM" id="SSF48264">
    <property type="entry name" value="Cytochrome P450"/>
    <property type="match status" value="1"/>
</dbReference>
<evidence type="ECO:0000256" key="5">
    <source>
        <dbReference type="ARBA" id="ARBA00023002"/>
    </source>
</evidence>
<keyword evidence="12" id="KW-1185">Reference proteome</keyword>
<dbReference type="AlphaFoldDB" id="A0AAD6MV22"/>
<comment type="similarity">
    <text evidence="2 9">Belongs to the cytochrome P450 family.</text>
</comment>
<sequence>MYTHLLLLLPILWVGIQVALKLSHALFSPLKNIPGPFWTRFTSLWYFNQLYSGKFEHENIRLHQKYGPVVRIAPNQYSISDISSIKTVYGSGSKFPKSAWYDGWKHPQQWTVFADRDMKRHSDTRKRFTGLYSMSSMVSYEPFVDRCIDIFFNRLDEFATRKQSFNLGHWFQCYAFDVIGDITFGQRFGFLDRGEDIDGAINAVHKVMIYSSLVGVYPQWHPILFEPMSKLKSSGAAGRAYIGKFVREKIGMREHERKNTNNTITETTGPQDFLSKMMQARDQNPEKITDYHLFIMGQSNVTAGSDTTAISLSGIMWYLLQNPEALNKLRQEIQEFTQQGRCSHEITFKETQEMPYLQAVMKEALRMHAATGLPMWRVVPEGGAQLSGRFFPAGTIVGVNSWVAHYDEEVFPNARKFLPERWLEAEVEPEKLKEMNQMYMPFGLGSRTCLGKHISILEMSKLIPRLVRDYDLRTLQKTMDTENYWFVKPTNFDVCVSPRRPGSL</sequence>
<dbReference type="InterPro" id="IPR001128">
    <property type="entry name" value="Cyt_P450"/>
</dbReference>
<dbReference type="InterPro" id="IPR036396">
    <property type="entry name" value="Cyt_P450_sf"/>
</dbReference>
<dbReference type="InterPro" id="IPR050121">
    <property type="entry name" value="Cytochrome_P450_monoxygenase"/>
</dbReference>
<keyword evidence="10" id="KW-0732">Signal</keyword>